<dbReference type="RefSeq" id="WP_182923463.1">
    <property type="nucleotide sequence ID" value="NZ_WNXD01000002.1"/>
</dbReference>
<dbReference type="PRINTS" id="PR00301">
    <property type="entry name" value="HEATSHOCK70"/>
</dbReference>
<dbReference type="Proteomes" id="UP000601055">
    <property type="component" value="Unassembled WGS sequence"/>
</dbReference>
<keyword evidence="6" id="KW-1185">Reference proteome</keyword>
<evidence type="ECO:0000313" key="6">
    <source>
        <dbReference type="Proteomes" id="UP000601055"/>
    </source>
</evidence>
<name>A0A923E230_9SPHI</name>
<dbReference type="AlphaFoldDB" id="A0A923E230"/>
<evidence type="ECO:0000256" key="3">
    <source>
        <dbReference type="ARBA" id="ARBA00022840"/>
    </source>
</evidence>
<evidence type="ECO:0000256" key="4">
    <source>
        <dbReference type="RuleBase" id="RU003322"/>
    </source>
</evidence>
<dbReference type="InterPro" id="IPR013126">
    <property type="entry name" value="Hsp_70_fam"/>
</dbReference>
<keyword evidence="2 4" id="KW-0547">Nucleotide-binding</keyword>
<sequence>MSYNFYEFNSGDFENLVQALFQKILGNSSLVFGLGADGARELTFQGRANFHSPTTFHNGLWIVQAKFKSRDVHDHDQYQWVRTQFIAEMRKFKSGNYPLPDQYIFVTNSVLSPGYLKGGRDKIEKLIDYYRETIPNIYVIAYDELCAMLTNNADVRLAYEHFLQPGDRYKKILQLLENQQITHQFVVAGNEIRPKPSQHNYAVLLPQDPILTIDFGTSYSMCGLMSQRGQVELVPALSGGFLLHSVLSFFNTGNYIVGNPTLKHVDSSEIISISHIKRQLGAGKNFEIFGSQYTPEQLGSLIIRSLKISAEEFFGCSFKKVVVAKPANFSLRQSRALKDAFAQAGLNVMRMHDEGTSPCYLLPKAFRGKTANKEGVKFIVIDLGGGTLDLSVQEFEDGVYDTKAILGDNTVGGVDYDYAILNLASQRLLEKYPELRGFDFNKVMMEAERLKKVLSSSEQQSFIIADQDDGHGNLIDYSIPFTRDDFRACTSHLNVQVMRHINNIMRAGSNDEGSPRRMHHIDAVMLTGQGAKIFTVKEIINELFTGIPIIDQFMENAVCLGNAYQAGVLNGIVREELLLSVHNTGFALKAKNIGRYDRDSKQTTIEVNPMPELNTIYSTLLAQNTTIPCTAVFLLIAHGGKNQPNLILPLFEVMNSTGVYDQVIELSIPITSGKNTIGLSLVIDANYKISLSLSNPVIGYQEVISL</sequence>
<dbReference type="GO" id="GO:0140662">
    <property type="term" value="F:ATP-dependent protein folding chaperone"/>
    <property type="evidence" value="ECO:0007669"/>
    <property type="project" value="InterPro"/>
</dbReference>
<comment type="similarity">
    <text evidence="1 4">Belongs to the heat shock protein 70 family.</text>
</comment>
<dbReference type="Gene3D" id="3.30.420.40">
    <property type="match status" value="2"/>
</dbReference>
<dbReference type="Gene3D" id="3.90.640.10">
    <property type="entry name" value="Actin, Chain A, domain 4"/>
    <property type="match status" value="1"/>
</dbReference>
<evidence type="ECO:0000256" key="2">
    <source>
        <dbReference type="ARBA" id="ARBA00022741"/>
    </source>
</evidence>
<comment type="caution">
    <text evidence="5">The sequence shown here is derived from an EMBL/GenBank/DDBJ whole genome shotgun (WGS) entry which is preliminary data.</text>
</comment>
<dbReference type="Pfam" id="PF00012">
    <property type="entry name" value="HSP70"/>
    <property type="match status" value="1"/>
</dbReference>
<reference evidence="5" key="1">
    <citation type="submission" date="2019-11" db="EMBL/GenBank/DDBJ databases">
        <title>Description of Pedobacter sp. LMG 31464T.</title>
        <authorList>
            <person name="Carlier A."/>
            <person name="Qi S."/>
            <person name="Vandamme P."/>
        </authorList>
    </citation>
    <scope>NUCLEOTIDE SEQUENCE</scope>
    <source>
        <strain evidence="5">LMG 31464</strain>
    </source>
</reference>
<evidence type="ECO:0000256" key="1">
    <source>
        <dbReference type="ARBA" id="ARBA00007381"/>
    </source>
</evidence>
<dbReference type="SUPFAM" id="SSF53067">
    <property type="entry name" value="Actin-like ATPase domain"/>
    <property type="match status" value="2"/>
</dbReference>
<accession>A0A923E230</accession>
<protein>
    <submittedName>
        <fullName evidence="5">Hsp70 family protein</fullName>
    </submittedName>
</protein>
<dbReference type="EMBL" id="WNXD01000002">
    <property type="protein sequence ID" value="MBB2146825.1"/>
    <property type="molecule type" value="Genomic_DNA"/>
</dbReference>
<keyword evidence="3 4" id="KW-0067">ATP-binding</keyword>
<dbReference type="GO" id="GO:0005524">
    <property type="term" value="F:ATP binding"/>
    <property type="evidence" value="ECO:0007669"/>
    <property type="project" value="UniProtKB-KW"/>
</dbReference>
<dbReference type="InterPro" id="IPR043129">
    <property type="entry name" value="ATPase_NBD"/>
</dbReference>
<proteinExistence type="inferred from homology"/>
<organism evidence="5 6">
    <name type="scientific">Pedobacter planticolens</name>
    <dbReference type="NCBI Taxonomy" id="2679964"/>
    <lineage>
        <taxon>Bacteria</taxon>
        <taxon>Pseudomonadati</taxon>
        <taxon>Bacteroidota</taxon>
        <taxon>Sphingobacteriia</taxon>
        <taxon>Sphingobacteriales</taxon>
        <taxon>Sphingobacteriaceae</taxon>
        <taxon>Pedobacter</taxon>
    </lineage>
</organism>
<dbReference type="PANTHER" id="PTHR19375">
    <property type="entry name" value="HEAT SHOCK PROTEIN 70KDA"/>
    <property type="match status" value="1"/>
</dbReference>
<dbReference type="FunFam" id="3.30.420.40:FF:000028">
    <property type="entry name" value="heat shock 70 kDa protein-like"/>
    <property type="match status" value="1"/>
</dbReference>
<evidence type="ECO:0000313" key="5">
    <source>
        <dbReference type="EMBL" id="MBB2146825.1"/>
    </source>
</evidence>
<gene>
    <name evidence="5" type="ORF">GM921_15080</name>
</gene>